<sequence>MTPLLVDAGIATRPLPGEASGACGDMGLLRPTANGLFAAMIDGLGHGVLAQAVAREACDHLNQVDPDAAMDLIMLSLQKKLRGGRGCVAALCRVNAADGLLEFCGLGDIVTRTLGATSKIIVPQDGIIGQVAPKPRVQQQVMAADSVLVMHSDGISSRIYSSELEWLLQGEPKAAAERLVATFGRDSDDAGCVVIRVRA</sequence>
<proteinExistence type="predicted"/>
<feature type="domain" description="PPM-type phosphatase" evidence="1">
    <location>
        <begin position="7"/>
        <end position="197"/>
    </location>
</feature>
<reference evidence="2 3" key="1">
    <citation type="submission" date="2024-05" db="EMBL/GenBank/DDBJ databases">
        <title>Halomonas sp. SSM6 16S ribosomal RNA gene Genome sequencing and assembly.</title>
        <authorList>
            <person name="Yook S."/>
        </authorList>
    </citation>
    <scope>NUCLEOTIDE SEQUENCE [LARGE SCALE GENOMIC DNA]</scope>
    <source>
        <strain evidence="2 3">SSM6</strain>
    </source>
</reference>
<dbReference type="SUPFAM" id="SSF81606">
    <property type="entry name" value="PP2C-like"/>
    <property type="match status" value="1"/>
</dbReference>
<dbReference type="RefSeq" id="WP_349760611.1">
    <property type="nucleotide sequence ID" value="NZ_JBEGCJ010000001.1"/>
</dbReference>
<evidence type="ECO:0000313" key="2">
    <source>
        <dbReference type="EMBL" id="MEQ6916369.1"/>
    </source>
</evidence>
<dbReference type="PANTHER" id="PTHR35801">
    <property type="entry name" value="PHOSPHOSERINE PHOSPHATASE RSBX"/>
    <property type="match status" value="1"/>
</dbReference>
<dbReference type="SMART" id="SM00331">
    <property type="entry name" value="PP2C_SIG"/>
    <property type="match status" value="1"/>
</dbReference>
<dbReference type="InterPro" id="IPR036457">
    <property type="entry name" value="PPM-type-like_dom_sf"/>
</dbReference>
<evidence type="ECO:0000313" key="3">
    <source>
        <dbReference type="Proteomes" id="UP001442468"/>
    </source>
</evidence>
<organism evidence="2 3">
    <name type="scientific">Halomonas aquatica</name>
    <dbReference type="NCBI Taxonomy" id="3151123"/>
    <lineage>
        <taxon>Bacteria</taxon>
        <taxon>Pseudomonadati</taxon>
        <taxon>Pseudomonadota</taxon>
        <taxon>Gammaproteobacteria</taxon>
        <taxon>Oceanospirillales</taxon>
        <taxon>Halomonadaceae</taxon>
        <taxon>Halomonas</taxon>
    </lineage>
</organism>
<name>A0ABV1NBE5_9GAMM</name>
<keyword evidence="3" id="KW-1185">Reference proteome</keyword>
<dbReference type="Proteomes" id="UP001442468">
    <property type="component" value="Unassembled WGS sequence"/>
</dbReference>
<protein>
    <submittedName>
        <fullName evidence="2">SpoIIE family protein phosphatase</fullName>
    </submittedName>
</protein>
<dbReference type="Gene3D" id="3.60.40.10">
    <property type="entry name" value="PPM-type phosphatase domain"/>
    <property type="match status" value="1"/>
</dbReference>
<dbReference type="EMBL" id="JBEGCJ010000001">
    <property type="protein sequence ID" value="MEQ6916369.1"/>
    <property type="molecule type" value="Genomic_DNA"/>
</dbReference>
<gene>
    <name evidence="2" type="ORF">ABE960_02345</name>
</gene>
<dbReference type="Pfam" id="PF07228">
    <property type="entry name" value="SpoIIE"/>
    <property type="match status" value="1"/>
</dbReference>
<comment type="caution">
    <text evidence="2">The sequence shown here is derived from an EMBL/GenBank/DDBJ whole genome shotgun (WGS) entry which is preliminary data.</text>
</comment>
<dbReference type="InterPro" id="IPR001932">
    <property type="entry name" value="PPM-type_phosphatase-like_dom"/>
</dbReference>
<accession>A0ABV1NBE5</accession>
<dbReference type="InterPro" id="IPR039248">
    <property type="entry name" value="Ptase_RsbX"/>
</dbReference>
<dbReference type="PANTHER" id="PTHR35801:SF1">
    <property type="entry name" value="PHOSPHOSERINE PHOSPHATASE RSBX"/>
    <property type="match status" value="1"/>
</dbReference>
<evidence type="ECO:0000259" key="1">
    <source>
        <dbReference type="SMART" id="SM00331"/>
    </source>
</evidence>